<dbReference type="AlphaFoldDB" id="A0A542ZD42"/>
<dbReference type="NCBIfam" id="TIGR00842">
    <property type="entry name" value="bcct"/>
    <property type="match status" value="1"/>
</dbReference>
<feature type="transmembrane region" description="Helical" evidence="9">
    <location>
        <begin position="93"/>
        <end position="115"/>
    </location>
</feature>
<comment type="subcellular location">
    <subcellularLocation>
        <location evidence="1">Cell membrane</location>
        <topology evidence="1">Multi-pass membrane protein</topology>
    </subcellularLocation>
</comment>
<evidence type="ECO:0000256" key="9">
    <source>
        <dbReference type="SAM" id="Phobius"/>
    </source>
</evidence>
<keyword evidence="4" id="KW-1003">Cell membrane</keyword>
<dbReference type="RefSeq" id="WP_142094073.1">
    <property type="nucleotide sequence ID" value="NZ_BAAAMD010000002.1"/>
</dbReference>
<evidence type="ECO:0000256" key="8">
    <source>
        <dbReference type="SAM" id="MobiDB-lite"/>
    </source>
</evidence>
<accession>A0A542ZD42</accession>
<name>A0A542ZD42_9ACTN</name>
<keyword evidence="5 9" id="KW-0812">Transmembrane</keyword>
<feature type="transmembrane region" description="Helical" evidence="9">
    <location>
        <begin position="478"/>
        <end position="502"/>
    </location>
</feature>
<evidence type="ECO:0000256" key="5">
    <source>
        <dbReference type="ARBA" id="ARBA00022692"/>
    </source>
</evidence>
<feature type="transmembrane region" description="Helical" evidence="9">
    <location>
        <begin position="454"/>
        <end position="472"/>
    </location>
</feature>
<evidence type="ECO:0000256" key="2">
    <source>
        <dbReference type="ARBA" id="ARBA00005658"/>
    </source>
</evidence>
<dbReference type="Pfam" id="PF02028">
    <property type="entry name" value="BCCT"/>
    <property type="match status" value="1"/>
</dbReference>
<keyword evidence="3" id="KW-0813">Transport</keyword>
<reference evidence="10 11" key="1">
    <citation type="submission" date="2019-06" db="EMBL/GenBank/DDBJ databases">
        <title>Sequencing the genomes of 1000 actinobacteria strains.</title>
        <authorList>
            <person name="Klenk H.-P."/>
        </authorList>
    </citation>
    <scope>NUCLEOTIDE SEQUENCE [LARGE SCALE GENOMIC DNA]</scope>
    <source>
        <strain evidence="10 11">DSM 8251</strain>
    </source>
</reference>
<comment type="similarity">
    <text evidence="2">Belongs to the BCCT transporter (TC 2.A.15) family.</text>
</comment>
<gene>
    <name evidence="10" type="ORF">FB460_2123</name>
</gene>
<dbReference type="PANTHER" id="PTHR30047">
    <property type="entry name" value="HIGH-AFFINITY CHOLINE TRANSPORT PROTEIN-RELATED"/>
    <property type="match status" value="1"/>
</dbReference>
<evidence type="ECO:0000256" key="4">
    <source>
        <dbReference type="ARBA" id="ARBA00022475"/>
    </source>
</evidence>
<feature type="transmembrane region" description="Helical" evidence="9">
    <location>
        <begin position="267"/>
        <end position="287"/>
    </location>
</feature>
<evidence type="ECO:0000313" key="11">
    <source>
        <dbReference type="Proteomes" id="UP000316196"/>
    </source>
</evidence>
<evidence type="ECO:0000313" key="10">
    <source>
        <dbReference type="EMBL" id="TQL58266.1"/>
    </source>
</evidence>
<feature type="transmembrane region" description="Helical" evidence="9">
    <location>
        <begin position="148"/>
        <end position="167"/>
    </location>
</feature>
<sequence>MLEKLHDAFRLRTSPTVFFGSIGLTVLFVAVTLMFGDGVGLAFGHASTWIKTNLGWFYILGVSVFLIFLIFVAMTRFGRVRLSPKDEAPEHSFLAWFAMLFAAGIGTILMFWGVAEPISHMANPPMQDVQPGSPEAAREAMGFTLYHFGLHTWTIFALPSLAFAYFIHKRNLPPRVSSLFYPLLKDRIHGPIGKAIDIGSIVGTIFGVAVSIGLGTLQINSGMNQLFGISESALSQVLIIAVVTLVAFISVSRGLDKGVKLLSNANIVAAVSLLVFVVVFGPTLTLLKGTVESVGIYMDTLPGLMFWNDTFGNTGWQDGWTVFYWAWTITWSPFVGIFIAKISRGRSIREFVFGVLAAPVTFSVIWFGIFGMASFQIEWTNGGLVKAVVEDENIPGSLFAFLSHYPAATFMSGFAILLVATFFVTSMDSAALVLDAMGRGYDDDAYLTPLHQRAIWVLSVGAIAAVVLTATGEQGLSALQNVITVVGLPFFVLGYVMIWAIMRALREDAGELLPLETKRWRQVLAPEEASRRREAGDDDAYDTPEVEHDPTYTTGEGRIVSAPELHSYHRTELERAEKVEDEVGVDLTEMPETSGSDSDSDDGVGAVGKGN</sequence>
<feature type="transmembrane region" description="Helical" evidence="9">
    <location>
        <begin position="16"/>
        <end position="35"/>
    </location>
</feature>
<feature type="transmembrane region" description="Helical" evidence="9">
    <location>
        <begin position="322"/>
        <end position="340"/>
    </location>
</feature>
<dbReference type="OrthoDB" id="9775735at2"/>
<keyword evidence="6 9" id="KW-1133">Transmembrane helix</keyword>
<feature type="transmembrane region" description="Helical" evidence="9">
    <location>
        <begin position="55"/>
        <end position="73"/>
    </location>
</feature>
<keyword evidence="7 9" id="KW-0472">Membrane</keyword>
<dbReference type="Proteomes" id="UP000316196">
    <property type="component" value="Unassembled WGS sequence"/>
</dbReference>
<evidence type="ECO:0000256" key="3">
    <source>
        <dbReference type="ARBA" id="ARBA00022448"/>
    </source>
</evidence>
<dbReference type="PANTHER" id="PTHR30047:SF7">
    <property type="entry name" value="HIGH-AFFINITY CHOLINE TRANSPORT PROTEIN"/>
    <property type="match status" value="1"/>
</dbReference>
<evidence type="ECO:0000256" key="7">
    <source>
        <dbReference type="ARBA" id="ARBA00023136"/>
    </source>
</evidence>
<organism evidence="10 11">
    <name type="scientific">Propioniferax innocua</name>
    <dbReference type="NCBI Taxonomy" id="1753"/>
    <lineage>
        <taxon>Bacteria</taxon>
        <taxon>Bacillati</taxon>
        <taxon>Actinomycetota</taxon>
        <taxon>Actinomycetes</taxon>
        <taxon>Propionibacteriales</taxon>
        <taxon>Propionibacteriaceae</taxon>
        <taxon>Propioniferax</taxon>
    </lineage>
</organism>
<comment type="caution">
    <text evidence="10">The sequence shown here is derived from an EMBL/GenBank/DDBJ whole genome shotgun (WGS) entry which is preliminary data.</text>
</comment>
<dbReference type="EMBL" id="VFOR01000002">
    <property type="protein sequence ID" value="TQL58266.1"/>
    <property type="molecule type" value="Genomic_DNA"/>
</dbReference>
<feature type="compositionally biased region" description="Basic and acidic residues" evidence="8">
    <location>
        <begin position="566"/>
        <end position="578"/>
    </location>
</feature>
<proteinExistence type="inferred from homology"/>
<feature type="region of interest" description="Disordered" evidence="8">
    <location>
        <begin position="526"/>
        <end position="611"/>
    </location>
</feature>
<dbReference type="GO" id="GO:0005886">
    <property type="term" value="C:plasma membrane"/>
    <property type="evidence" value="ECO:0007669"/>
    <property type="project" value="UniProtKB-SubCell"/>
</dbReference>
<feature type="transmembrane region" description="Helical" evidence="9">
    <location>
        <begin position="407"/>
        <end position="434"/>
    </location>
</feature>
<evidence type="ECO:0000256" key="1">
    <source>
        <dbReference type="ARBA" id="ARBA00004651"/>
    </source>
</evidence>
<feature type="transmembrane region" description="Helical" evidence="9">
    <location>
        <begin position="234"/>
        <end position="255"/>
    </location>
</feature>
<dbReference type="InterPro" id="IPR000060">
    <property type="entry name" value="BCCT_transptr"/>
</dbReference>
<feature type="transmembrane region" description="Helical" evidence="9">
    <location>
        <begin position="352"/>
        <end position="375"/>
    </location>
</feature>
<keyword evidence="11" id="KW-1185">Reference proteome</keyword>
<evidence type="ECO:0000256" key="6">
    <source>
        <dbReference type="ARBA" id="ARBA00022989"/>
    </source>
</evidence>
<feature type="transmembrane region" description="Helical" evidence="9">
    <location>
        <begin position="195"/>
        <end position="214"/>
    </location>
</feature>
<dbReference type="GO" id="GO:0022857">
    <property type="term" value="F:transmembrane transporter activity"/>
    <property type="evidence" value="ECO:0007669"/>
    <property type="project" value="InterPro"/>
</dbReference>
<protein>
    <submittedName>
        <fullName evidence="10">Choline/carnitine/betaine transport</fullName>
    </submittedName>
</protein>